<evidence type="ECO:0008006" key="6">
    <source>
        <dbReference type="Google" id="ProtNLM"/>
    </source>
</evidence>
<keyword evidence="1" id="KW-0732">Signal</keyword>
<dbReference type="RefSeq" id="WP_027452910.1">
    <property type="nucleotide sequence ID" value="NZ_BPTR01000001.1"/>
</dbReference>
<reference evidence="2" key="2">
    <citation type="submission" date="2021-08" db="EMBL/GenBank/DDBJ databases">
        <title>Prevotella lacticifex sp. nov., isolated from rumen of cow.</title>
        <authorList>
            <person name="Shinkai T."/>
            <person name="Ikeyama N."/>
            <person name="Kumagai M."/>
            <person name="Ohmori H."/>
            <person name="Sakamoto M."/>
            <person name="Ohkuma M."/>
            <person name="Mitsumori M."/>
        </authorList>
    </citation>
    <scope>NUCLEOTIDE SEQUENCE</scope>
    <source>
        <strain evidence="2">DSM 11371</strain>
    </source>
</reference>
<comment type="caution">
    <text evidence="2">The sequence shown here is derived from an EMBL/GenBank/DDBJ whole genome shotgun (WGS) entry which is preliminary data.</text>
</comment>
<feature type="signal peptide" evidence="1">
    <location>
        <begin position="1"/>
        <end position="21"/>
    </location>
</feature>
<accession>A0AA37I096</accession>
<protein>
    <recommendedName>
        <fullName evidence="6">Teichoic acid biosynthesis protein B</fullName>
    </recommendedName>
</protein>
<sequence>MKKNICAIMAIMLILAIPVSAQNANTTKKQSFIERASSLFKKNKKRFNKQVKQMKDDIGLDGKSYNQDKDIKVNGEYYMPIYDVNLFKGSEAQEMRNLCEQVFRTRYPEAVLMSSALPQTDWIIDNVKKDGIIVGYRETMYCYVLGQDGGDGYINMKFTFQRYKDVGKSYTNVKGVWPMLSRINIIPKSAFGELKDN</sequence>
<gene>
    <name evidence="3" type="ORF">CIK91_00330</name>
    <name evidence="2" type="ORF">PRRU23_03250</name>
</gene>
<dbReference type="AlphaFoldDB" id="A0AA37I096"/>
<dbReference type="Proteomes" id="UP000216189">
    <property type="component" value="Unassembled WGS sequence"/>
</dbReference>
<dbReference type="GeneID" id="72480319"/>
<organism evidence="2 5">
    <name type="scientific">Segatella bryantii</name>
    <name type="common">Prevotella bryantii</name>
    <dbReference type="NCBI Taxonomy" id="77095"/>
    <lineage>
        <taxon>Bacteria</taxon>
        <taxon>Pseudomonadati</taxon>
        <taxon>Bacteroidota</taxon>
        <taxon>Bacteroidia</taxon>
        <taxon>Bacteroidales</taxon>
        <taxon>Prevotellaceae</taxon>
        <taxon>Segatella</taxon>
    </lineage>
</organism>
<proteinExistence type="predicted"/>
<evidence type="ECO:0000313" key="3">
    <source>
        <dbReference type="EMBL" id="OYP57351.1"/>
    </source>
</evidence>
<dbReference type="EMBL" id="NPJF01000002">
    <property type="protein sequence ID" value="OYP57351.1"/>
    <property type="molecule type" value="Genomic_DNA"/>
</dbReference>
<keyword evidence="4" id="KW-1185">Reference proteome</keyword>
<feature type="chain" id="PRO_5041422399" description="Teichoic acid biosynthesis protein B" evidence="1">
    <location>
        <begin position="22"/>
        <end position="197"/>
    </location>
</feature>
<evidence type="ECO:0000313" key="5">
    <source>
        <dbReference type="Proteomes" id="UP000887043"/>
    </source>
</evidence>
<evidence type="ECO:0000313" key="4">
    <source>
        <dbReference type="Proteomes" id="UP000216189"/>
    </source>
</evidence>
<evidence type="ECO:0000313" key="2">
    <source>
        <dbReference type="EMBL" id="GJG26625.1"/>
    </source>
</evidence>
<dbReference type="Proteomes" id="UP000887043">
    <property type="component" value="Unassembled WGS sequence"/>
</dbReference>
<dbReference type="EMBL" id="BPTR01000001">
    <property type="protein sequence ID" value="GJG26625.1"/>
    <property type="molecule type" value="Genomic_DNA"/>
</dbReference>
<name>A0AA37I096_SEGBR</name>
<evidence type="ECO:0000256" key="1">
    <source>
        <dbReference type="SAM" id="SignalP"/>
    </source>
</evidence>
<reference evidence="3 4" key="1">
    <citation type="submission" date="2017-08" db="EMBL/GenBank/DDBJ databases">
        <title>Comparative genomics of non-oral Prevotella species.</title>
        <authorList>
            <person name="Accetto T."/>
            <person name="Nograsek B."/>
            <person name="Avgustin G."/>
        </authorList>
    </citation>
    <scope>NUCLEOTIDE SEQUENCE [LARGE SCALE GENOMIC DNA]</scope>
    <source>
        <strain evidence="3 4">TC1-1</strain>
    </source>
</reference>